<dbReference type="SUPFAM" id="SSF144232">
    <property type="entry name" value="HIT/MYND zinc finger-like"/>
    <property type="match status" value="1"/>
</dbReference>
<dbReference type="PANTHER" id="PTHR46082:SF6">
    <property type="entry name" value="AAA+ ATPASE DOMAIN-CONTAINING PROTEIN-RELATED"/>
    <property type="match status" value="1"/>
</dbReference>
<keyword evidence="7" id="KW-1185">Reference proteome</keyword>
<sequence length="451" mass="49938">MYLTKCAVCATELGLTMGKKCGRCSTRYCGPECQVQHWKEGGHDKLCKLIKKGGGAEQYNANKKYAEAVAVAVEKCADDTKGQTCFICTQALHWKTKEGLVRGCACRGTAGFAHVSCLAEQAKILVAEAEENNLDDNQWHRWHTCSLCEQEYHGVVKCAFGWACWKTYLGRPEGDWARSSAMMMLGNGLSAAGHDEDALSVREAELSIERRHGTSENDILISQTNLANTYQKLGRFEQANSMLRDVYSGWLKFSGEEHSSALIAANNYAASLSSLKRFEEAKSLLRRTIPVARRVLGESDNITLKMRRSYAGSLVMNNGATLDDLREAVTTLEDAERIARRVLGGAHPNACLMAGSLREARETLRAREMLATLPAPRFKVGARVECKVEAKFLEGTVVRHHYRESDWEPGVFAPYQVKLDGRRSGRDLVFAPRDDDRSIRAAGADSDAETI</sequence>
<dbReference type="Pfam" id="PF01753">
    <property type="entry name" value="zf-MYND"/>
    <property type="match status" value="1"/>
</dbReference>
<dbReference type="PANTHER" id="PTHR46082">
    <property type="entry name" value="ATP/GTP-BINDING PROTEIN-RELATED"/>
    <property type="match status" value="1"/>
</dbReference>
<evidence type="ECO:0000256" key="1">
    <source>
        <dbReference type="ARBA" id="ARBA00022723"/>
    </source>
</evidence>
<dbReference type="Proteomes" id="UP000789595">
    <property type="component" value="Unassembled WGS sequence"/>
</dbReference>
<dbReference type="EMBL" id="CAKKNE010000001">
    <property type="protein sequence ID" value="CAH0366414.1"/>
    <property type="molecule type" value="Genomic_DNA"/>
</dbReference>
<dbReference type="Gene3D" id="3.30.40.10">
    <property type="entry name" value="Zinc/RING finger domain, C3HC4 (zinc finger)"/>
    <property type="match status" value="1"/>
</dbReference>
<evidence type="ECO:0000256" key="3">
    <source>
        <dbReference type="ARBA" id="ARBA00022833"/>
    </source>
</evidence>
<dbReference type="InterPro" id="IPR002893">
    <property type="entry name" value="Znf_MYND"/>
</dbReference>
<comment type="caution">
    <text evidence="6">The sequence shown here is derived from an EMBL/GenBank/DDBJ whole genome shotgun (WGS) entry which is preliminary data.</text>
</comment>
<name>A0A8J2WTC2_9STRA</name>
<accession>A0A8J2WTC2</accession>
<protein>
    <recommendedName>
        <fullName evidence="5">MYND-type domain-containing protein</fullName>
    </recommendedName>
</protein>
<reference evidence="6" key="1">
    <citation type="submission" date="2021-11" db="EMBL/GenBank/DDBJ databases">
        <authorList>
            <consortium name="Genoscope - CEA"/>
            <person name="William W."/>
        </authorList>
    </citation>
    <scope>NUCLEOTIDE SEQUENCE</scope>
</reference>
<gene>
    <name evidence="6" type="ORF">PECAL_1P29060</name>
</gene>
<evidence type="ECO:0000256" key="4">
    <source>
        <dbReference type="PROSITE-ProRule" id="PRU00134"/>
    </source>
</evidence>
<dbReference type="InterPro" id="IPR053137">
    <property type="entry name" value="NLR-like"/>
</dbReference>
<dbReference type="SUPFAM" id="SSF48452">
    <property type="entry name" value="TPR-like"/>
    <property type="match status" value="1"/>
</dbReference>
<dbReference type="InterPro" id="IPR013083">
    <property type="entry name" value="Znf_RING/FYVE/PHD"/>
</dbReference>
<dbReference type="Gene3D" id="1.25.40.10">
    <property type="entry name" value="Tetratricopeptide repeat domain"/>
    <property type="match status" value="1"/>
</dbReference>
<evidence type="ECO:0000313" key="7">
    <source>
        <dbReference type="Proteomes" id="UP000789595"/>
    </source>
</evidence>
<proteinExistence type="predicted"/>
<dbReference type="Gene3D" id="6.10.140.2220">
    <property type="match status" value="1"/>
</dbReference>
<dbReference type="InterPro" id="IPR011990">
    <property type="entry name" value="TPR-like_helical_dom_sf"/>
</dbReference>
<evidence type="ECO:0000256" key="2">
    <source>
        <dbReference type="ARBA" id="ARBA00022771"/>
    </source>
</evidence>
<evidence type="ECO:0000313" key="6">
    <source>
        <dbReference type="EMBL" id="CAH0366414.1"/>
    </source>
</evidence>
<organism evidence="6 7">
    <name type="scientific">Pelagomonas calceolata</name>
    <dbReference type="NCBI Taxonomy" id="35677"/>
    <lineage>
        <taxon>Eukaryota</taxon>
        <taxon>Sar</taxon>
        <taxon>Stramenopiles</taxon>
        <taxon>Ochrophyta</taxon>
        <taxon>Pelagophyceae</taxon>
        <taxon>Pelagomonadales</taxon>
        <taxon>Pelagomonadaceae</taxon>
        <taxon>Pelagomonas</taxon>
    </lineage>
</organism>
<dbReference type="Pfam" id="PF13424">
    <property type="entry name" value="TPR_12"/>
    <property type="match status" value="1"/>
</dbReference>
<dbReference type="AlphaFoldDB" id="A0A8J2WTC2"/>
<evidence type="ECO:0000259" key="5">
    <source>
        <dbReference type="PROSITE" id="PS50865"/>
    </source>
</evidence>
<dbReference type="GO" id="GO:0008270">
    <property type="term" value="F:zinc ion binding"/>
    <property type="evidence" value="ECO:0007669"/>
    <property type="project" value="UniProtKB-KW"/>
</dbReference>
<keyword evidence="1" id="KW-0479">Metal-binding</keyword>
<keyword evidence="3" id="KW-0862">Zinc</keyword>
<dbReference type="PROSITE" id="PS50865">
    <property type="entry name" value="ZF_MYND_2"/>
    <property type="match status" value="1"/>
</dbReference>
<keyword evidence="2 4" id="KW-0863">Zinc-finger</keyword>
<feature type="domain" description="MYND-type" evidence="5">
    <location>
        <begin position="6"/>
        <end position="47"/>
    </location>
</feature>